<evidence type="ECO:0000256" key="3">
    <source>
        <dbReference type="ARBA" id="ARBA00022448"/>
    </source>
</evidence>
<keyword evidence="12" id="KW-0520">NAD</keyword>
<comment type="subcellular location">
    <subcellularLocation>
        <location evidence="1">Mitochondrion outer membrane</location>
    </subcellularLocation>
</comment>
<evidence type="ECO:0000256" key="9">
    <source>
        <dbReference type="ARBA" id="ARBA00022787"/>
    </source>
</evidence>
<evidence type="ECO:0000256" key="12">
    <source>
        <dbReference type="ARBA" id="ARBA00023027"/>
    </source>
</evidence>
<keyword evidence="3" id="KW-0813">Transport</keyword>
<evidence type="ECO:0000256" key="20">
    <source>
        <dbReference type="ARBA" id="ARBA00049964"/>
    </source>
</evidence>
<evidence type="ECO:0000256" key="8">
    <source>
        <dbReference type="ARBA" id="ARBA00022741"/>
    </source>
</evidence>
<dbReference type="PANTHER" id="PTHR11743:SF28">
    <property type="entry name" value="VOLTAGE-DEPENDENT ANION-SELECTIVE CHANNEL PROTEIN 3"/>
    <property type="match status" value="1"/>
</dbReference>
<keyword evidence="5" id="KW-1017">Isopeptide bond</keyword>
<evidence type="ECO:0000313" key="22">
    <source>
        <dbReference type="EMBL" id="KAB0392557.1"/>
    </source>
</evidence>
<dbReference type="GO" id="GO:0005741">
    <property type="term" value="C:mitochondrial outer membrane"/>
    <property type="evidence" value="ECO:0007669"/>
    <property type="project" value="UniProtKB-SubCell"/>
</dbReference>
<keyword evidence="10" id="KW-0832">Ubl conjugation</keyword>
<keyword evidence="4" id="KW-1134">Transmembrane beta strand</keyword>
<dbReference type="OrthoDB" id="7827681at2759"/>
<dbReference type="InterPro" id="IPR027246">
    <property type="entry name" value="Porin_Euk/Tom40"/>
</dbReference>
<keyword evidence="9" id="KW-1000">Mitochondrion outer membrane</keyword>
<keyword evidence="23" id="KW-1185">Reference proteome</keyword>
<keyword evidence="13" id="KW-0406">Ion transport</keyword>
<evidence type="ECO:0000256" key="16">
    <source>
        <dbReference type="ARBA" id="ARBA00023136"/>
    </source>
</evidence>
<comment type="catalytic activity">
    <reaction evidence="17">
        <text>chloride(in) = chloride(out)</text>
        <dbReference type="Rhea" id="RHEA:29823"/>
        <dbReference type="ChEBI" id="CHEBI:17996"/>
    </reaction>
</comment>
<comment type="similarity">
    <text evidence="2">Belongs to the eukaryotic mitochondrial porin family.</text>
</comment>
<proteinExistence type="inferred from homology"/>
<organism evidence="22 23">
    <name type="scientific">Balaenoptera physalus</name>
    <name type="common">Fin whale</name>
    <name type="synonym">Balaena physalus</name>
    <dbReference type="NCBI Taxonomy" id="9770"/>
    <lineage>
        <taxon>Eukaryota</taxon>
        <taxon>Metazoa</taxon>
        <taxon>Chordata</taxon>
        <taxon>Craniata</taxon>
        <taxon>Vertebrata</taxon>
        <taxon>Euteleostomi</taxon>
        <taxon>Mammalia</taxon>
        <taxon>Eutheria</taxon>
        <taxon>Laurasiatheria</taxon>
        <taxon>Artiodactyla</taxon>
        <taxon>Whippomorpha</taxon>
        <taxon>Cetacea</taxon>
        <taxon>Mysticeti</taxon>
        <taxon>Balaenopteridae</taxon>
        <taxon>Balaenoptera</taxon>
    </lineage>
</organism>
<evidence type="ECO:0000256" key="6">
    <source>
        <dbReference type="ARBA" id="ARBA00022553"/>
    </source>
</evidence>
<evidence type="ECO:0000256" key="15">
    <source>
        <dbReference type="ARBA" id="ARBA00023128"/>
    </source>
</evidence>
<evidence type="ECO:0000256" key="14">
    <source>
        <dbReference type="ARBA" id="ARBA00023114"/>
    </source>
</evidence>
<keyword evidence="14" id="KW-0626">Porin</keyword>
<dbReference type="CDD" id="cd07306">
    <property type="entry name" value="Porin3_VDAC"/>
    <property type="match status" value="1"/>
</dbReference>
<evidence type="ECO:0000256" key="18">
    <source>
        <dbReference type="ARBA" id="ARBA00034430"/>
    </source>
</evidence>
<dbReference type="GO" id="GO:0046930">
    <property type="term" value="C:pore complex"/>
    <property type="evidence" value="ECO:0007669"/>
    <property type="project" value="UniProtKB-KW"/>
</dbReference>
<dbReference type="Pfam" id="PF01459">
    <property type="entry name" value="Porin_3"/>
    <property type="match status" value="1"/>
</dbReference>
<dbReference type="InterPro" id="IPR001925">
    <property type="entry name" value="Porin_Euk"/>
</dbReference>
<evidence type="ECO:0000256" key="19">
    <source>
        <dbReference type="ARBA" id="ARBA00046980"/>
    </source>
</evidence>
<dbReference type="InterPro" id="IPR023614">
    <property type="entry name" value="Porin_dom_sf"/>
</dbReference>
<reference evidence="22 23" key="1">
    <citation type="journal article" date="2019" name="PLoS ONE">
        <title>Genomic analyses reveal an absence of contemporary introgressive admixture between fin whales and blue whales, despite known hybrids.</title>
        <authorList>
            <person name="Westbury M.V."/>
            <person name="Petersen B."/>
            <person name="Lorenzen E.D."/>
        </authorList>
    </citation>
    <scope>NUCLEOTIDE SEQUENCE [LARGE SCALE GENOMIC DNA]</scope>
    <source>
        <strain evidence="22">FinWhale-01</strain>
    </source>
</reference>
<keyword evidence="15" id="KW-0496">Mitochondrion</keyword>
<comment type="function">
    <text evidence="20">Non-selective voltage-gated ion channel that mediates the transport of anions and cations through the mitochondrion outer membrane and plasma membrane. Forms a high-conducting channel with a stable open state and a voltage-induced closure with a mild preference for anions over cations. Involved in male fertility and sperm mitochondrial sheath formation.</text>
</comment>
<comment type="caution">
    <text evidence="22">The sequence shown here is derived from an EMBL/GenBank/DDBJ whole genome shotgun (WGS) entry which is preliminary data.</text>
</comment>
<accession>A0A643BX56</accession>
<evidence type="ECO:0000256" key="1">
    <source>
        <dbReference type="ARBA" id="ARBA00004294"/>
    </source>
</evidence>
<keyword evidence="8" id="KW-0547">Nucleotide-binding</keyword>
<evidence type="ECO:0000256" key="5">
    <source>
        <dbReference type="ARBA" id="ARBA00022499"/>
    </source>
</evidence>
<evidence type="ECO:0000256" key="21">
    <source>
        <dbReference type="ARBA" id="ARBA00050036"/>
    </source>
</evidence>
<evidence type="ECO:0000256" key="4">
    <source>
        <dbReference type="ARBA" id="ARBA00022452"/>
    </source>
</evidence>
<evidence type="ECO:0000313" key="23">
    <source>
        <dbReference type="Proteomes" id="UP000437017"/>
    </source>
</evidence>
<dbReference type="GO" id="GO:0000166">
    <property type="term" value="F:nucleotide binding"/>
    <property type="evidence" value="ECO:0007669"/>
    <property type="project" value="UniProtKB-KW"/>
</dbReference>
<dbReference type="Gene3D" id="2.40.160.10">
    <property type="entry name" value="Porin"/>
    <property type="match status" value="2"/>
</dbReference>
<dbReference type="PANTHER" id="PTHR11743">
    <property type="entry name" value="VOLTAGE-DEPENDENT ANION-SELECTIVE CHANNEL"/>
    <property type="match status" value="1"/>
</dbReference>
<name>A0A643BX56_BALPH</name>
<evidence type="ECO:0000256" key="10">
    <source>
        <dbReference type="ARBA" id="ARBA00022843"/>
    </source>
</evidence>
<dbReference type="EMBL" id="SGJD01003757">
    <property type="protein sequence ID" value="KAB0392557.1"/>
    <property type="molecule type" value="Genomic_DNA"/>
</dbReference>
<dbReference type="GO" id="GO:0008308">
    <property type="term" value="F:voltage-gated monoatomic anion channel activity"/>
    <property type="evidence" value="ECO:0007669"/>
    <property type="project" value="InterPro"/>
</dbReference>
<dbReference type="AlphaFoldDB" id="A0A643BX56"/>
<keyword evidence="7" id="KW-0812">Transmembrane</keyword>
<protein>
    <recommendedName>
        <fullName evidence="21">Non-selective voltage-gated ion channel VDAC3</fullName>
    </recommendedName>
</protein>
<dbReference type="GO" id="GO:0015288">
    <property type="term" value="F:porin activity"/>
    <property type="evidence" value="ECO:0007669"/>
    <property type="project" value="UniProtKB-KW"/>
</dbReference>
<evidence type="ECO:0000256" key="7">
    <source>
        <dbReference type="ARBA" id="ARBA00022692"/>
    </source>
</evidence>
<sequence>MYNTLTYCDLGKAAKDVFNKGYGFGMVKIDLRNKSHSGVEFSTSGHAYTDTGKGSGNLETKYKICNYGLTFTQRPQTSSCTLVNDGTEFGGSIYQKVNEKIETSINLAWMAGSTNSHFGIAAKYKLDCRTSLSAKVNNASLIGLGHTQTLRPGVKLTLSAIINGKNFNAGGHKVGLGFELEA</sequence>
<keyword evidence="11" id="KW-0007">Acetylation</keyword>
<comment type="subunit">
    <text evidence="19">Interacts with ARMC12 in a TBC1D21-dependent manner. Interacts with MISFA.</text>
</comment>
<evidence type="ECO:0000256" key="11">
    <source>
        <dbReference type="ARBA" id="ARBA00022990"/>
    </source>
</evidence>
<keyword evidence="16" id="KW-0472">Membrane</keyword>
<gene>
    <name evidence="22" type="ORF">E2I00_005045</name>
</gene>
<evidence type="ECO:0000256" key="17">
    <source>
        <dbReference type="ARBA" id="ARBA00024167"/>
    </source>
</evidence>
<keyword evidence="6" id="KW-0597">Phosphoprotein</keyword>
<dbReference type="Proteomes" id="UP000437017">
    <property type="component" value="Unassembled WGS sequence"/>
</dbReference>
<comment type="catalytic activity">
    <reaction evidence="18">
        <text>K(+)(in) = K(+)(out)</text>
        <dbReference type="Rhea" id="RHEA:29463"/>
        <dbReference type="ChEBI" id="CHEBI:29103"/>
    </reaction>
</comment>
<evidence type="ECO:0000256" key="13">
    <source>
        <dbReference type="ARBA" id="ARBA00023065"/>
    </source>
</evidence>
<evidence type="ECO:0000256" key="2">
    <source>
        <dbReference type="ARBA" id="ARBA00007780"/>
    </source>
</evidence>